<evidence type="ECO:0000259" key="2">
    <source>
        <dbReference type="Pfam" id="PF18802"/>
    </source>
</evidence>
<gene>
    <name evidence="3" type="ORF">PGTG_20453</name>
</gene>
<feature type="domain" description="CxC1-like cysteine cluster associated with KDZ transposases" evidence="2">
    <location>
        <begin position="137"/>
        <end position="241"/>
    </location>
</feature>
<feature type="compositionally biased region" description="Acidic residues" evidence="1">
    <location>
        <begin position="945"/>
        <end position="966"/>
    </location>
</feature>
<dbReference type="InterPro" id="IPR041320">
    <property type="entry name" value="CxC1"/>
</dbReference>
<dbReference type="KEGG" id="pgr:PGTG_20453"/>
<keyword evidence="4" id="KW-1185">Reference proteome</keyword>
<dbReference type="EMBL" id="DS990030">
    <property type="protein sequence ID" value="EFP94497.2"/>
    <property type="molecule type" value="Genomic_DNA"/>
</dbReference>
<dbReference type="Pfam" id="PF18758">
    <property type="entry name" value="KDZ"/>
    <property type="match status" value="1"/>
</dbReference>
<dbReference type="Pfam" id="PF18802">
    <property type="entry name" value="CxC1"/>
    <property type="match status" value="1"/>
</dbReference>
<dbReference type="AlphaFoldDB" id="E3NY48"/>
<dbReference type="GeneID" id="10527792"/>
<dbReference type="InterPro" id="IPR040521">
    <property type="entry name" value="KDZ"/>
</dbReference>
<evidence type="ECO:0000313" key="4">
    <source>
        <dbReference type="Proteomes" id="UP000008783"/>
    </source>
</evidence>
<feature type="region of interest" description="Disordered" evidence="1">
    <location>
        <begin position="1"/>
        <end position="81"/>
    </location>
</feature>
<dbReference type="RefSeq" id="XP_003338916.2">
    <property type="nucleotide sequence ID" value="XM_003338868.2"/>
</dbReference>
<feature type="compositionally biased region" description="Acidic residues" evidence="1">
    <location>
        <begin position="62"/>
        <end position="79"/>
    </location>
</feature>
<protein>
    <recommendedName>
        <fullName evidence="2">CxC1-like cysteine cluster associated with KDZ transposases domain-containing protein</fullName>
    </recommendedName>
</protein>
<accession>E3NY48</accession>
<dbReference type="OrthoDB" id="2504373at2759"/>
<organism evidence="3 4">
    <name type="scientific">Puccinia graminis f. sp. tritici (strain CRL 75-36-700-3 / race SCCL)</name>
    <name type="common">Black stem rust fungus</name>
    <dbReference type="NCBI Taxonomy" id="418459"/>
    <lineage>
        <taxon>Eukaryota</taxon>
        <taxon>Fungi</taxon>
        <taxon>Dikarya</taxon>
        <taxon>Basidiomycota</taxon>
        <taxon>Pucciniomycotina</taxon>
        <taxon>Pucciniomycetes</taxon>
        <taxon>Pucciniales</taxon>
        <taxon>Pucciniaceae</taxon>
        <taxon>Puccinia</taxon>
    </lineage>
</organism>
<reference evidence="4" key="2">
    <citation type="journal article" date="2011" name="Proc. Natl. Acad. Sci. U.S.A.">
        <title>Obligate biotrophy features unraveled by the genomic analysis of rust fungi.</title>
        <authorList>
            <person name="Duplessis S."/>
            <person name="Cuomo C.A."/>
            <person name="Lin Y.-C."/>
            <person name="Aerts A."/>
            <person name="Tisserant E."/>
            <person name="Veneault-Fourrey C."/>
            <person name="Joly D.L."/>
            <person name="Hacquard S."/>
            <person name="Amselem J."/>
            <person name="Cantarel B.L."/>
            <person name="Chiu R."/>
            <person name="Coutinho P.M."/>
            <person name="Feau N."/>
            <person name="Field M."/>
            <person name="Frey P."/>
            <person name="Gelhaye E."/>
            <person name="Goldberg J."/>
            <person name="Grabherr M.G."/>
            <person name="Kodira C.D."/>
            <person name="Kohler A."/>
            <person name="Kuees U."/>
            <person name="Lindquist E.A."/>
            <person name="Lucas S.M."/>
            <person name="Mago R."/>
            <person name="Mauceli E."/>
            <person name="Morin E."/>
            <person name="Murat C."/>
            <person name="Pangilinan J.L."/>
            <person name="Park R."/>
            <person name="Pearson M."/>
            <person name="Quesneville H."/>
            <person name="Rouhier N."/>
            <person name="Sakthikumar S."/>
            <person name="Salamov A.A."/>
            <person name="Schmutz J."/>
            <person name="Selles B."/>
            <person name="Shapiro H."/>
            <person name="Tanguay P."/>
            <person name="Tuskan G.A."/>
            <person name="Henrissat B."/>
            <person name="Van de Peer Y."/>
            <person name="Rouze P."/>
            <person name="Ellis J.G."/>
            <person name="Dodds P.N."/>
            <person name="Schein J.E."/>
            <person name="Zhong S."/>
            <person name="Hamelin R.C."/>
            <person name="Grigoriev I.V."/>
            <person name="Szabo L.J."/>
            <person name="Martin F."/>
        </authorList>
    </citation>
    <scope>NUCLEOTIDE SEQUENCE [LARGE SCALE GENOMIC DNA]</scope>
    <source>
        <strain evidence="4">CRL 75-36-700-3 / race SCCL</strain>
    </source>
</reference>
<name>E3NY48_PUCGT</name>
<sequence length="986" mass="114096">MTRRKTTKDPPGTRSERLRRSQNATLNSIAWARLRRGDRTGNQEIEQMEDTEMMDNPYDPNQESEWEDEGPDSSDEDQEDHTRWVTLDEFEDQEEGIDPTIPSAQEEYRRLAKEYNWNRLLKELHTWYVTLKLHTKNWSGPNSYEEHKSDSCRCSSRDQRSRPVDMVDIYAQRRRLILFCKCTHDAVRLLRQGYLAGSPIKPQTAFSLPLLIFHNSLWNNCHIGMLPFTVALTEFLEPRSERLCAKGKNHARDMRKPFSAAVDLFRLLQERSDDLMDSTLGLTEQDKLAGRSCPACFGPEPANSMDYPDSVRNRLIVCLDGNFQHRHHSKASRDYETLQTPSIFLPEGAVEMMTQEIRHMEVMNKTPKQADRCADAHKAADDKRNESTWKGCDDTGLMGLCCRHDSAVFLANIYKSGELRALPLALMKRLLRLDPDRPVGILYDIGCSLDKYINLRGLLPDLTKETTFGTSIFHSYVHNWACQLDYNPRLNTGWGLSDGEGLERMWSYLSPLVSPLRYATRNHRLSAIAHRLKYHNTRGIRQLPHWLSRKFKLASKRRIETRNELAKLLSAQNPFKRPGCKYTISYFQKQWNHQRTFRADHTDEEQERRDKLIKIYEHQLNIEILRQEVKKITDKIERVSKKLSKDAAEAEALGIGLPSGDENSDEQRLLLLLWNSKNELYIQAVQLRAERQPLLDANKLGTPLGTELKEKILKAMANRRPAVNKLLDKYNKLFAEYLEKFPDQQATDTSHYPVTYDDFSDWPLDHQFWNDGLYFQSKAPWAIEPDVRAGINYVLILNRVQEEFQLIAQELARAVGWAICYYIHVENTITALGERIKLLEDRPDDVELDRFDNLVLYGLNRRNKLRLIRKELRCRLTLHATLVEEWHPHVLWLANHCQPSEHCKVLLNDWDNIRKKIESEKGGVLASQPEVDVPLEEAVLGMGADDGEDADENMMSETEQANDDDASNNPIVVETAAGNNSDDDES</sequence>
<evidence type="ECO:0000256" key="1">
    <source>
        <dbReference type="SAM" id="MobiDB-lite"/>
    </source>
</evidence>
<evidence type="ECO:0000313" key="3">
    <source>
        <dbReference type="EMBL" id="EFP94497.2"/>
    </source>
</evidence>
<dbReference type="VEuPathDB" id="FungiDB:PGTG_20453"/>
<dbReference type="Proteomes" id="UP000008783">
    <property type="component" value="Unassembled WGS sequence"/>
</dbReference>
<dbReference type="PANTHER" id="PTHR33096:SF1">
    <property type="entry name" value="CXC1-LIKE CYSTEINE CLUSTER ASSOCIATED WITH KDZ TRANSPOSASES DOMAIN-CONTAINING PROTEIN"/>
    <property type="match status" value="1"/>
</dbReference>
<proteinExistence type="predicted"/>
<dbReference type="PANTHER" id="PTHR33096">
    <property type="entry name" value="CXC2 DOMAIN-CONTAINING PROTEIN"/>
    <property type="match status" value="1"/>
</dbReference>
<dbReference type="eggNOG" id="ENOG502S2AH">
    <property type="taxonomic scope" value="Eukaryota"/>
</dbReference>
<reference key="1">
    <citation type="submission" date="2007-01" db="EMBL/GenBank/DDBJ databases">
        <title>The Genome Sequence of Puccinia graminis f. sp. tritici Strain CRL 75-36-700-3.</title>
        <authorList>
            <consortium name="The Broad Institute Genome Sequencing Platform"/>
            <person name="Birren B."/>
            <person name="Lander E."/>
            <person name="Galagan J."/>
            <person name="Nusbaum C."/>
            <person name="Devon K."/>
            <person name="Cuomo C."/>
            <person name="Jaffe D."/>
            <person name="Butler J."/>
            <person name="Alvarez P."/>
            <person name="Gnerre S."/>
            <person name="Grabherr M."/>
            <person name="Mauceli E."/>
            <person name="Brockman W."/>
            <person name="Young S."/>
            <person name="LaButti K."/>
            <person name="Sykes S."/>
            <person name="DeCaprio D."/>
            <person name="Crawford M."/>
            <person name="Koehrsen M."/>
            <person name="Engels R."/>
            <person name="Montgomery P."/>
            <person name="Pearson M."/>
            <person name="Howarth C."/>
            <person name="Larson L."/>
            <person name="White J."/>
            <person name="Zeng Q."/>
            <person name="Kodira C."/>
            <person name="Yandava C."/>
            <person name="Alvarado L."/>
            <person name="O'Leary S."/>
            <person name="Szabo L."/>
            <person name="Dean R."/>
            <person name="Schein J."/>
        </authorList>
    </citation>
    <scope>NUCLEOTIDE SEQUENCE</scope>
    <source>
        <strain>CRL 75-36-700-3</strain>
    </source>
</reference>
<dbReference type="HOGENOM" id="CLU_011407_4_0_1"/>
<dbReference type="InParanoid" id="E3NY48"/>
<feature type="region of interest" description="Disordered" evidence="1">
    <location>
        <begin position="942"/>
        <end position="986"/>
    </location>
</feature>